<dbReference type="SUPFAM" id="SSF49599">
    <property type="entry name" value="TRAF domain-like"/>
    <property type="match status" value="1"/>
</dbReference>
<dbReference type="Proteomes" id="UP000230233">
    <property type="component" value="Chromosome II"/>
</dbReference>
<dbReference type="OrthoDB" id="6118332at2759"/>
<dbReference type="PROSITE" id="PS50097">
    <property type="entry name" value="BTB"/>
    <property type="match status" value="1"/>
</dbReference>
<dbReference type="InterPro" id="IPR002083">
    <property type="entry name" value="MATH/TRAF_dom"/>
</dbReference>
<accession>A0A2G5VAQ7</accession>
<feature type="domain" description="BTB" evidence="2">
    <location>
        <begin position="223"/>
        <end position="282"/>
    </location>
</feature>
<dbReference type="CDD" id="cd00121">
    <property type="entry name" value="MATH"/>
    <property type="match status" value="1"/>
</dbReference>
<dbReference type="InterPro" id="IPR011333">
    <property type="entry name" value="SKP1/BTB/POZ_sf"/>
</dbReference>
<dbReference type="PANTHER" id="PTHR22743">
    <property type="entry name" value="MEPRIN/TRAF-LIKE MATH FAMILY-C.ELEGANS"/>
    <property type="match status" value="1"/>
</dbReference>
<dbReference type="Pfam" id="PF00917">
    <property type="entry name" value="MATH"/>
    <property type="match status" value="1"/>
</dbReference>
<evidence type="ECO:0000259" key="2">
    <source>
        <dbReference type="PROSITE" id="PS50097"/>
    </source>
</evidence>
<dbReference type="InterPro" id="IPR008974">
    <property type="entry name" value="TRAF-like"/>
</dbReference>
<dbReference type="InterPro" id="IPR000210">
    <property type="entry name" value="BTB/POZ_dom"/>
</dbReference>
<dbReference type="PROSITE" id="PS50144">
    <property type="entry name" value="MATH"/>
    <property type="match status" value="1"/>
</dbReference>
<evidence type="ECO:0008006" key="6">
    <source>
        <dbReference type="Google" id="ProtNLM"/>
    </source>
</evidence>
<organism evidence="4 5">
    <name type="scientific">Caenorhabditis nigoni</name>
    <dbReference type="NCBI Taxonomy" id="1611254"/>
    <lineage>
        <taxon>Eukaryota</taxon>
        <taxon>Metazoa</taxon>
        <taxon>Ecdysozoa</taxon>
        <taxon>Nematoda</taxon>
        <taxon>Chromadorea</taxon>
        <taxon>Rhabditida</taxon>
        <taxon>Rhabditina</taxon>
        <taxon>Rhabditomorpha</taxon>
        <taxon>Rhabditoidea</taxon>
        <taxon>Rhabditidae</taxon>
        <taxon>Peloderinae</taxon>
        <taxon>Caenorhabditis</taxon>
    </lineage>
</organism>
<name>A0A2G5VAQ7_9PELO</name>
<evidence type="ECO:0000313" key="4">
    <source>
        <dbReference type="EMBL" id="PIC48863.1"/>
    </source>
</evidence>
<evidence type="ECO:0000313" key="5">
    <source>
        <dbReference type="Proteomes" id="UP000230233"/>
    </source>
</evidence>
<proteinExistence type="predicted"/>
<dbReference type="Gene3D" id="2.60.210.10">
    <property type="entry name" value="Apoptosis, Tumor Necrosis Factor Receptor Associated Protein 2, Chain A"/>
    <property type="match status" value="1"/>
</dbReference>
<feature type="domain" description="MATH" evidence="3">
    <location>
        <begin position="79"/>
        <end position="199"/>
    </location>
</feature>
<dbReference type="SMART" id="SM00061">
    <property type="entry name" value="MATH"/>
    <property type="match status" value="1"/>
</dbReference>
<dbReference type="Gene3D" id="3.30.710.10">
    <property type="entry name" value="Potassium Channel Kv1.1, Chain A"/>
    <property type="match status" value="1"/>
</dbReference>
<comment type="caution">
    <text evidence="4">The sequence shown here is derived from an EMBL/GenBank/DDBJ whole genome shotgun (WGS) entry which is preliminary data.</text>
</comment>
<dbReference type="InterPro" id="IPR052664">
    <property type="entry name" value="BTB-MATH_domain_protein"/>
</dbReference>
<evidence type="ECO:0000256" key="1">
    <source>
        <dbReference type="SAM" id="Coils"/>
    </source>
</evidence>
<dbReference type="CDD" id="cd18186">
    <property type="entry name" value="BTB_POZ_ZBTB_KLHL-like"/>
    <property type="match status" value="1"/>
</dbReference>
<dbReference type="PANTHER" id="PTHR22743:SF165">
    <property type="entry name" value="BTB AND MATH DOMAIN CONTAINING-RELATED"/>
    <property type="match status" value="1"/>
</dbReference>
<protein>
    <recommendedName>
        <fullName evidence="6">BTB domain-containing protein</fullName>
    </recommendedName>
</protein>
<dbReference type="EMBL" id="PDUG01000002">
    <property type="protein sequence ID" value="PIC48863.1"/>
    <property type="molecule type" value="Genomic_DNA"/>
</dbReference>
<evidence type="ECO:0000259" key="3">
    <source>
        <dbReference type="PROSITE" id="PS50144"/>
    </source>
</evidence>
<dbReference type="SUPFAM" id="SSF54695">
    <property type="entry name" value="POZ domain"/>
    <property type="match status" value="1"/>
</dbReference>
<dbReference type="SMART" id="SM00225">
    <property type="entry name" value="BTB"/>
    <property type="match status" value="1"/>
</dbReference>
<dbReference type="AlphaFoldDB" id="A0A2G5VAQ7"/>
<reference evidence="5" key="1">
    <citation type="submission" date="2017-10" db="EMBL/GenBank/DDBJ databases">
        <title>Rapid genome shrinkage in a self-fertile nematode reveals novel sperm competition proteins.</title>
        <authorList>
            <person name="Yin D."/>
            <person name="Schwarz E.M."/>
            <person name="Thomas C.G."/>
            <person name="Felde R.L."/>
            <person name="Korf I.F."/>
            <person name="Cutter A.D."/>
            <person name="Schartner C.M."/>
            <person name="Ralston E.J."/>
            <person name="Meyer B.J."/>
            <person name="Haag E.S."/>
        </authorList>
    </citation>
    <scope>NUCLEOTIDE SEQUENCE [LARGE SCALE GENOMIC DNA]</scope>
    <source>
        <strain evidence="5">JU1422</strain>
    </source>
</reference>
<keyword evidence="1" id="KW-0175">Coiled coil</keyword>
<feature type="coiled-coil region" evidence="1">
    <location>
        <begin position="28"/>
        <end position="62"/>
    </location>
</feature>
<dbReference type="Pfam" id="PF00651">
    <property type="entry name" value="BTB"/>
    <property type="match status" value="1"/>
</dbReference>
<sequence length="392" mass="46355">MTVPLEDNQVTEATMKADLLGVYQKMRSELIEEMKKNQEEMLQKLESKIEDIDKDNKKSLEKLTSKLSKSNESPEKSDSSVKRFKLKHIFYNVNAFRKNVFYFSEWENHFNVKWRLMTARFGDHLGFYIFCEPIAPTDKWSIRTKNEYKVVGRNQEFVIRSSENCHRGNRGWGFPRFQEWGDMEEWFLVNGNLKVEVEITIIETVGLEKKRIRKFDESQKDVSDVILVVGNTKFYVSRTFLASQSDVFKTLLLGGFSESKQSEVTLNGIDPDDFHYFLEVLYGEFAIDDTTVEGVACLADMYDVPTAMRKCEEFLLNESKRTLKMKLELATRYHLKNLEEQCIREIRAIENVRFDVPKYDNHQTEWKVYHLNFNFDYSLGQRQYRKFNDRSS</sequence>
<keyword evidence="5" id="KW-1185">Reference proteome</keyword>
<gene>
    <name evidence="4" type="primary">Cnig_chr_II.g7688</name>
    <name evidence="4" type="ORF">B9Z55_007688</name>
</gene>